<evidence type="ECO:0000313" key="3">
    <source>
        <dbReference type="Proteomes" id="UP001606300"/>
    </source>
</evidence>
<keyword evidence="1" id="KW-0812">Transmembrane</keyword>
<sequence>MESMLKHLGALQPEVMAICVGILLAGLLGYFGWARPKLSRAWRELERFAALVEASDPAGDDAAALSEAAEGAPWLRQAWKMTSSRMLLVGRGEKQRRVLLGSVHDVWQPERMLHKHFNLPLFEAVPNIAVGVGLFFTFLFLTLALTDATTALSGAGAANPVGATKSLLSSAGGKFVSSLAGLAVSLAWTVGGKRAWARVRRASDHVVMAIEAWWPPVGAEAAVVEQLTHLGAVGDKLSEHHETAQEHTGVATDLLMEAREQTGVLKRFETDLAMSIGKAVAAGFSPQMEQMTARLEKAISDLSERMSSMNEDALRTMMKDFSQAISANTADEMKQFKETLSALSGKLDSSAELLKTGIEGAASQLGEAAQGMTSGIHAATEKMSSDIATAAQGLAASVGGMEKVISQAADAVQEIDATVRRAAAIGARGVEQMDRSIEAAHVLVGDLGDVGETWAKVSGGVSGLAANLAEASDAVEELAEGQRAVVRTMQAAGPEVLGAVSQMRSQMEGTSRAVADAMQQVQGAMGRTSQDLSGVVSAIKDGVTEYSRQLASLHLEMDAAMAKAVSKLGGAIHNLNESIDELNDGLEAVHTKG</sequence>
<accession>A0ABW7EPY8</accession>
<feature type="transmembrane region" description="Helical" evidence="1">
    <location>
        <begin position="15"/>
        <end position="33"/>
    </location>
</feature>
<dbReference type="Gene3D" id="1.20.120.20">
    <property type="entry name" value="Apolipoprotein"/>
    <property type="match status" value="1"/>
</dbReference>
<keyword evidence="3" id="KW-1185">Reference proteome</keyword>
<protein>
    <submittedName>
        <fullName evidence="2">Uncharacterized protein</fullName>
    </submittedName>
</protein>
<dbReference type="SUPFAM" id="SSF58104">
    <property type="entry name" value="Methyl-accepting chemotaxis protein (MCP) signaling domain"/>
    <property type="match status" value="1"/>
</dbReference>
<dbReference type="EMBL" id="JBIGHY010000005">
    <property type="protein sequence ID" value="MFG6415480.1"/>
    <property type="molecule type" value="Genomic_DNA"/>
</dbReference>
<dbReference type="RefSeq" id="WP_394471539.1">
    <property type="nucleotide sequence ID" value="NZ_JBIGHY010000005.1"/>
</dbReference>
<keyword evidence="1" id="KW-1133">Transmembrane helix</keyword>
<reference evidence="2 3" key="1">
    <citation type="submission" date="2024-09" db="EMBL/GenBank/DDBJ databases">
        <title>Novel species of the genus Pelomonas and Roseateles isolated from streams.</title>
        <authorList>
            <person name="Lu H."/>
        </authorList>
    </citation>
    <scope>NUCLEOTIDE SEQUENCE [LARGE SCALE GENOMIC DNA]</scope>
    <source>
        <strain evidence="2 3">DC23W</strain>
    </source>
</reference>
<evidence type="ECO:0000313" key="2">
    <source>
        <dbReference type="EMBL" id="MFG6415480.1"/>
    </source>
</evidence>
<proteinExistence type="predicted"/>
<keyword evidence="1" id="KW-0472">Membrane</keyword>
<feature type="transmembrane region" description="Helical" evidence="1">
    <location>
        <begin position="121"/>
        <end position="145"/>
    </location>
</feature>
<evidence type="ECO:0000256" key="1">
    <source>
        <dbReference type="SAM" id="Phobius"/>
    </source>
</evidence>
<organism evidence="2 3">
    <name type="scientific">Pelomonas dachongensis</name>
    <dbReference type="NCBI Taxonomy" id="3299029"/>
    <lineage>
        <taxon>Bacteria</taxon>
        <taxon>Pseudomonadati</taxon>
        <taxon>Pseudomonadota</taxon>
        <taxon>Betaproteobacteria</taxon>
        <taxon>Burkholderiales</taxon>
        <taxon>Sphaerotilaceae</taxon>
        <taxon>Roseateles</taxon>
    </lineage>
</organism>
<comment type="caution">
    <text evidence="2">The sequence shown here is derived from an EMBL/GenBank/DDBJ whole genome shotgun (WGS) entry which is preliminary data.</text>
</comment>
<dbReference type="Proteomes" id="UP001606300">
    <property type="component" value="Unassembled WGS sequence"/>
</dbReference>
<name>A0ABW7EPY8_9BURK</name>
<gene>
    <name evidence="2" type="ORF">ACG02S_16410</name>
</gene>